<dbReference type="SMART" id="SM00974">
    <property type="entry name" value="T5orf172"/>
    <property type="match status" value="1"/>
</dbReference>
<accession>A0A6A5RGN2</accession>
<dbReference type="GeneID" id="54351152"/>
<dbReference type="PANTHER" id="PTHR28094">
    <property type="entry name" value="MEIOTICALLY UP-REGULATED GENE 113 PROTEIN"/>
    <property type="match status" value="1"/>
</dbReference>
<dbReference type="PANTHER" id="PTHR28094:SF1">
    <property type="entry name" value="MEIOTICALLY UP-REGULATED GENE 113 PROTEIN"/>
    <property type="match status" value="1"/>
</dbReference>
<dbReference type="InterPro" id="IPR018306">
    <property type="entry name" value="Phage_T5_Orf172_DNA-bd"/>
</dbReference>
<keyword evidence="4" id="KW-1185">Reference proteome</keyword>
<evidence type="ECO:0000256" key="1">
    <source>
        <dbReference type="SAM" id="MobiDB-lite"/>
    </source>
</evidence>
<protein>
    <submittedName>
        <fullName evidence="3">DUF1766-domain-containing protein</fullName>
    </submittedName>
</protein>
<gene>
    <name evidence="3" type="ORF">M421DRAFT_423484</name>
</gene>
<dbReference type="AlphaFoldDB" id="A0A6A5RGN2"/>
<evidence type="ECO:0000313" key="4">
    <source>
        <dbReference type="Proteomes" id="UP000800082"/>
    </source>
</evidence>
<name>A0A6A5RGN2_9PLEO</name>
<dbReference type="OrthoDB" id="2417614at2759"/>
<feature type="compositionally biased region" description="Polar residues" evidence="1">
    <location>
        <begin position="83"/>
        <end position="96"/>
    </location>
</feature>
<feature type="region of interest" description="Disordered" evidence="1">
    <location>
        <begin position="1"/>
        <end position="58"/>
    </location>
</feature>
<evidence type="ECO:0000313" key="3">
    <source>
        <dbReference type="EMBL" id="KAF1925656.1"/>
    </source>
</evidence>
<proteinExistence type="predicted"/>
<sequence>MPHTPLQQKDGMGLDLTTPPTSLDSSEGKLKYVTERTYATPSRAEDSDDERISEKYTQTSDIFQFGIRKLDHMLKSITRDDTTGSPSSLPCDTSVPSDRMGSEASNSSSKPSKTHMEINASTVDLGFSKGSKSEHGPPATVSQQGPHQDKRNHHTLQGSVLFKTVLRDGDGVEVESIFSAIARRSKTGVSHNTSRNSDQEKHQIRTAAAPQIKTEAAFEIKTEAAPKIKTEASGLVATSKASQKIPHACMKYWTLLEQILSFEITARLARNYDRCVATQGKGSAMNQCSTPRKLVAEAVKAAVDAFRECVDRSGYINLPRYIERLVRTVMCPLHQTVALRSSTANPRMKQLRELIDTLPLLSKNIVTVFANWLQAISNTNIPISLLKAKLKEPSPSRLSKSAPYHRKKTERPSIAEALEEKVNEPLTEKDKKDGFVYMFWDQQTFGMVKIGRTGDLEKRLKQWDAQCKIPHRYHRSSQDGKHLTIHHCQRIERLMHIELREYRKKRACGGCGKTHIEWFDISAEKAKKVYQKWQDWIMQKPYAQNDAGSWVVRPDMLHTVSQVCTPVLFPETTIKRTRPRKSLPKSPARKRTSRAAR</sequence>
<feature type="region of interest" description="Disordered" evidence="1">
    <location>
        <begin position="575"/>
        <end position="597"/>
    </location>
</feature>
<dbReference type="RefSeq" id="XP_033445908.1">
    <property type="nucleotide sequence ID" value="XM_033593484.1"/>
</dbReference>
<dbReference type="Proteomes" id="UP000800082">
    <property type="component" value="Unassembled WGS sequence"/>
</dbReference>
<feature type="compositionally biased region" description="Low complexity" evidence="1">
    <location>
        <begin position="102"/>
        <end position="111"/>
    </location>
</feature>
<dbReference type="EMBL" id="ML978982">
    <property type="protein sequence ID" value="KAF1925656.1"/>
    <property type="molecule type" value="Genomic_DNA"/>
</dbReference>
<feature type="region of interest" description="Disordered" evidence="1">
    <location>
        <begin position="78"/>
        <end position="153"/>
    </location>
</feature>
<reference evidence="3" key="1">
    <citation type="journal article" date="2020" name="Stud. Mycol.">
        <title>101 Dothideomycetes genomes: a test case for predicting lifestyles and emergence of pathogens.</title>
        <authorList>
            <person name="Haridas S."/>
            <person name="Albert R."/>
            <person name="Binder M."/>
            <person name="Bloem J."/>
            <person name="Labutti K."/>
            <person name="Salamov A."/>
            <person name="Andreopoulos B."/>
            <person name="Baker S."/>
            <person name="Barry K."/>
            <person name="Bills G."/>
            <person name="Bluhm B."/>
            <person name="Cannon C."/>
            <person name="Castanera R."/>
            <person name="Culley D."/>
            <person name="Daum C."/>
            <person name="Ezra D."/>
            <person name="Gonzalez J."/>
            <person name="Henrissat B."/>
            <person name="Kuo A."/>
            <person name="Liang C."/>
            <person name="Lipzen A."/>
            <person name="Lutzoni F."/>
            <person name="Magnuson J."/>
            <person name="Mondo S."/>
            <person name="Nolan M."/>
            <person name="Ohm R."/>
            <person name="Pangilinan J."/>
            <person name="Park H.-J."/>
            <person name="Ramirez L."/>
            <person name="Alfaro M."/>
            <person name="Sun H."/>
            <person name="Tritt A."/>
            <person name="Yoshinaga Y."/>
            <person name="Zwiers L.-H."/>
            <person name="Turgeon B."/>
            <person name="Goodwin S."/>
            <person name="Spatafora J."/>
            <person name="Crous P."/>
            <person name="Grigoriev I."/>
        </authorList>
    </citation>
    <scope>NUCLEOTIDE SEQUENCE</scope>
    <source>
        <strain evidence="3">CBS 183.55</strain>
    </source>
</reference>
<dbReference type="Pfam" id="PF10544">
    <property type="entry name" value="T5orf172"/>
    <property type="match status" value="1"/>
</dbReference>
<evidence type="ECO:0000259" key="2">
    <source>
        <dbReference type="SMART" id="SM00974"/>
    </source>
</evidence>
<feature type="domain" description="Bacteriophage T5 Orf172 DNA-binding" evidence="2">
    <location>
        <begin position="442"/>
        <end position="533"/>
    </location>
</feature>
<feature type="region of interest" description="Disordered" evidence="1">
    <location>
        <begin position="394"/>
        <end position="415"/>
    </location>
</feature>
<dbReference type="InterPro" id="IPR053006">
    <property type="entry name" value="Meiosis_regulatory"/>
</dbReference>
<organism evidence="3 4">
    <name type="scientific">Didymella exigua CBS 183.55</name>
    <dbReference type="NCBI Taxonomy" id="1150837"/>
    <lineage>
        <taxon>Eukaryota</taxon>
        <taxon>Fungi</taxon>
        <taxon>Dikarya</taxon>
        <taxon>Ascomycota</taxon>
        <taxon>Pezizomycotina</taxon>
        <taxon>Dothideomycetes</taxon>
        <taxon>Pleosporomycetidae</taxon>
        <taxon>Pleosporales</taxon>
        <taxon>Pleosporineae</taxon>
        <taxon>Didymellaceae</taxon>
        <taxon>Didymella</taxon>
    </lineage>
</organism>
<feature type="region of interest" description="Disordered" evidence="1">
    <location>
        <begin position="188"/>
        <end position="208"/>
    </location>
</feature>